<organism evidence="1 2">
    <name type="scientific">Novosphingobium album</name>
    <name type="common">ex Liu et al. 2023</name>
    <dbReference type="NCBI Taxonomy" id="3031130"/>
    <lineage>
        <taxon>Bacteria</taxon>
        <taxon>Pseudomonadati</taxon>
        <taxon>Pseudomonadota</taxon>
        <taxon>Alphaproteobacteria</taxon>
        <taxon>Sphingomonadales</taxon>
        <taxon>Sphingomonadaceae</taxon>
        <taxon>Novosphingobium</taxon>
    </lineage>
</organism>
<evidence type="ECO:0008006" key="3">
    <source>
        <dbReference type="Google" id="ProtNLM"/>
    </source>
</evidence>
<gene>
    <name evidence="1" type="ORF">PYV00_19015</name>
</gene>
<dbReference type="SUPFAM" id="SSF48452">
    <property type="entry name" value="TPR-like"/>
    <property type="match status" value="1"/>
</dbReference>
<keyword evidence="2" id="KW-1185">Reference proteome</keyword>
<dbReference type="Proteomes" id="UP001216253">
    <property type="component" value="Unassembled WGS sequence"/>
</dbReference>
<protein>
    <recommendedName>
        <fullName evidence="3">Tetratricopeptide repeat protein</fullName>
    </recommendedName>
</protein>
<dbReference type="Pfam" id="PF13432">
    <property type="entry name" value="TPR_16"/>
    <property type="match status" value="2"/>
</dbReference>
<proteinExistence type="predicted"/>
<sequence>MSIFALVLLGQVGAAPAIGADPLQLPAEVRDRKPRTRQVQTVEAPPGPQIDGCIAEMETDPVHGADAARKALAEAKGEERVRAGLCLGIALTQLERWDEAQRAFSTARSSAMPDDHASRARLGSMAGNAAFAGGQPDSALALFDSAQTEARQAGDGALGGAIAIDRARALVTLGRNDEAAAALAEARALAPDNAQAWLLSATLSRRMDKLLEAQAQIEKAAQIAPEDPETGLEAGVIAMLSGREDAARRSWQSVLATAPESAAAATAKGYLAQLGNGGPAKP</sequence>
<dbReference type="InterPro" id="IPR011990">
    <property type="entry name" value="TPR-like_helical_dom_sf"/>
</dbReference>
<dbReference type="Gene3D" id="1.25.40.10">
    <property type="entry name" value="Tetratricopeptide repeat domain"/>
    <property type="match status" value="2"/>
</dbReference>
<evidence type="ECO:0000313" key="2">
    <source>
        <dbReference type="Proteomes" id="UP001216253"/>
    </source>
</evidence>
<dbReference type="EMBL" id="JARESE010000063">
    <property type="protein sequence ID" value="MDE8653789.1"/>
    <property type="molecule type" value="Genomic_DNA"/>
</dbReference>
<evidence type="ECO:0000313" key="1">
    <source>
        <dbReference type="EMBL" id="MDE8653789.1"/>
    </source>
</evidence>
<name>A0ABT5WVB5_9SPHN</name>
<dbReference type="RefSeq" id="WP_275229890.1">
    <property type="nucleotide sequence ID" value="NZ_JARESE010000063.1"/>
</dbReference>
<reference evidence="1 2" key="1">
    <citation type="submission" date="2023-03" db="EMBL/GenBank/DDBJ databases">
        <title>NovoSphingobium album sp. nov. isolated from polycyclic aromatic hydrocarbons- and heavy-metal polluted soil.</title>
        <authorList>
            <person name="Liu Z."/>
            <person name="Wang K."/>
        </authorList>
    </citation>
    <scope>NUCLEOTIDE SEQUENCE [LARGE SCALE GENOMIC DNA]</scope>
    <source>
        <strain evidence="1 2">H3SJ31-1</strain>
    </source>
</reference>
<comment type="caution">
    <text evidence="1">The sequence shown here is derived from an EMBL/GenBank/DDBJ whole genome shotgun (WGS) entry which is preliminary data.</text>
</comment>
<accession>A0ABT5WVB5</accession>